<gene>
    <name evidence="1" type="ORF">DSM3645_14595</name>
</gene>
<proteinExistence type="predicted"/>
<accession>A3ZSC3</accession>
<comment type="caution">
    <text evidence="1">The sequence shown here is derived from an EMBL/GenBank/DDBJ whole genome shotgun (WGS) entry which is preliminary data.</text>
</comment>
<dbReference type="InterPro" id="IPR049812">
    <property type="entry name" value="DpdG-like"/>
</dbReference>
<dbReference type="RefSeq" id="WP_002650817.1">
    <property type="nucleotide sequence ID" value="NZ_CH672376.1"/>
</dbReference>
<evidence type="ECO:0000313" key="1">
    <source>
        <dbReference type="EMBL" id="EAQ80583.1"/>
    </source>
</evidence>
<organism evidence="1 2">
    <name type="scientific">Blastopirellula marina DSM 3645</name>
    <dbReference type="NCBI Taxonomy" id="314230"/>
    <lineage>
        <taxon>Bacteria</taxon>
        <taxon>Pseudomonadati</taxon>
        <taxon>Planctomycetota</taxon>
        <taxon>Planctomycetia</taxon>
        <taxon>Pirellulales</taxon>
        <taxon>Pirellulaceae</taxon>
        <taxon>Blastopirellula</taxon>
    </lineage>
</organism>
<dbReference type="Proteomes" id="UP000004358">
    <property type="component" value="Unassembled WGS sequence"/>
</dbReference>
<dbReference type="NCBIfam" id="NF041064">
    <property type="entry name" value="DpdG"/>
    <property type="match status" value="1"/>
</dbReference>
<dbReference type="STRING" id="314230.DSM3645_14595"/>
<reference evidence="1 2" key="1">
    <citation type="submission" date="2006-02" db="EMBL/GenBank/DDBJ databases">
        <authorList>
            <person name="Amann R."/>
            <person name="Ferriera S."/>
            <person name="Johnson J."/>
            <person name="Kravitz S."/>
            <person name="Halpern A."/>
            <person name="Remington K."/>
            <person name="Beeson K."/>
            <person name="Tran B."/>
            <person name="Rogers Y.-H."/>
            <person name="Friedman R."/>
            <person name="Venter J.C."/>
        </authorList>
    </citation>
    <scope>NUCLEOTIDE SEQUENCE [LARGE SCALE GENOMIC DNA]</scope>
    <source>
        <strain evidence="1 2">DSM 3645</strain>
    </source>
</reference>
<dbReference type="eggNOG" id="ENOG502ZCI6">
    <property type="taxonomic scope" value="Bacteria"/>
</dbReference>
<dbReference type="OrthoDB" id="507005at2"/>
<dbReference type="AlphaFoldDB" id="A3ZSC3"/>
<evidence type="ECO:0000313" key="2">
    <source>
        <dbReference type="Proteomes" id="UP000004358"/>
    </source>
</evidence>
<dbReference type="HOGENOM" id="CLU_879594_0_0_0"/>
<dbReference type="EMBL" id="AANZ01000008">
    <property type="protein sequence ID" value="EAQ80583.1"/>
    <property type="molecule type" value="Genomic_DNA"/>
</dbReference>
<sequence>MSILNRPSDGLFNILVVFARCLAQHGSMDRGKLIKVCAPVSAVDSQERAKQTLNNWIQLGLLNDKEGKISIDRSLSSEIKKTFEHGHLALACRQRVLAVENNQRFWEAEDNGSSDFCRAASWMLAQNVFDVEVVGHKAVEEIEVQQLREFSAFTNDTRWAGFKAWASFLGFGWIGRYPNKNTFVIDPTTAVSESLAEVFGKSKELAQEQFFRTLADVLPVIDGGVYRSQVEEKIDRASWKEPKSSEISTSLSRALSRLHEREEIQLENRADAIKRTLLGRNNRPLRNVSHIIWKGGKK</sequence>
<protein>
    <submittedName>
        <fullName evidence="1">Uncharacterized protein</fullName>
    </submittedName>
</protein>
<name>A3ZSC3_9BACT</name>